<dbReference type="SUPFAM" id="SSF46942">
    <property type="entry name" value="Elongation factor TFIIS domain 2"/>
    <property type="match status" value="1"/>
</dbReference>
<dbReference type="SMART" id="SM00249">
    <property type="entry name" value="PHD"/>
    <property type="match status" value="1"/>
</dbReference>
<dbReference type="Gene3D" id="1.10.472.30">
    <property type="entry name" value="Transcription elongation factor S-II, central domain"/>
    <property type="match status" value="1"/>
</dbReference>
<keyword evidence="4" id="KW-0479">Metal-binding</keyword>
<dbReference type="GO" id="GO:0005634">
    <property type="term" value="C:nucleus"/>
    <property type="evidence" value="ECO:0007669"/>
    <property type="project" value="TreeGrafter"/>
</dbReference>
<evidence type="ECO:0000256" key="2">
    <source>
        <dbReference type="ARBA" id="ARBA00011050"/>
    </source>
</evidence>
<dbReference type="InterPro" id="IPR011011">
    <property type="entry name" value="Znf_FYVE_PHD"/>
</dbReference>
<proteinExistence type="inferred from homology"/>
<feature type="compositionally biased region" description="Polar residues" evidence="7">
    <location>
        <begin position="173"/>
        <end position="186"/>
    </location>
</feature>
<dbReference type="GO" id="GO:0000977">
    <property type="term" value="F:RNA polymerase II transcription regulatory region sequence-specific DNA binding"/>
    <property type="evidence" value="ECO:0007669"/>
    <property type="project" value="TreeGrafter"/>
</dbReference>
<keyword evidence="10" id="KW-1185">Reference proteome</keyword>
<dbReference type="AlphaFoldDB" id="A0A9P4GRL5"/>
<dbReference type="OrthoDB" id="79252at2759"/>
<feature type="compositionally biased region" description="Basic residues" evidence="7">
    <location>
        <begin position="152"/>
        <end position="161"/>
    </location>
</feature>
<feature type="compositionally biased region" description="Basic and acidic residues" evidence="7">
    <location>
        <begin position="418"/>
        <end position="434"/>
    </location>
</feature>
<name>A0A9P4GRL5_9PLEO</name>
<feature type="domain" description="TFIIS central" evidence="8">
    <location>
        <begin position="276"/>
        <end position="401"/>
    </location>
</feature>
<feature type="compositionally biased region" description="Low complexity" evidence="7">
    <location>
        <begin position="711"/>
        <end position="727"/>
    </location>
</feature>
<evidence type="ECO:0000256" key="1">
    <source>
        <dbReference type="ARBA" id="ARBA00002311"/>
    </source>
</evidence>
<keyword evidence="5" id="KW-0863">Zinc-finger</keyword>
<evidence type="ECO:0000256" key="5">
    <source>
        <dbReference type="ARBA" id="ARBA00022771"/>
    </source>
</evidence>
<dbReference type="CDD" id="cd21538">
    <property type="entry name" value="SPOC_TFIIS"/>
    <property type="match status" value="1"/>
</dbReference>
<evidence type="ECO:0000256" key="7">
    <source>
        <dbReference type="SAM" id="MobiDB-lite"/>
    </source>
</evidence>
<feature type="compositionally biased region" description="Basic and acidic residues" evidence="7">
    <location>
        <begin position="162"/>
        <end position="172"/>
    </location>
</feature>
<dbReference type="InterPro" id="IPR019787">
    <property type="entry name" value="Znf_PHD-finger"/>
</dbReference>
<evidence type="ECO:0000313" key="10">
    <source>
        <dbReference type="Proteomes" id="UP000800039"/>
    </source>
</evidence>
<dbReference type="PANTHER" id="PTHR11477:SF11">
    <property type="entry name" value="TRANSCRIPTION FACTOR BYE1"/>
    <property type="match status" value="1"/>
</dbReference>
<dbReference type="PANTHER" id="PTHR11477">
    <property type="entry name" value="TRANSCRIPTION FACTOR S-II ZINC FINGER DOMAIN-CONTAINING PROTEIN"/>
    <property type="match status" value="1"/>
</dbReference>
<feature type="region of interest" description="Disordered" evidence="7">
    <location>
        <begin position="1"/>
        <end position="83"/>
    </location>
</feature>
<dbReference type="GeneID" id="63847098"/>
<comment type="caution">
    <text evidence="9">The sequence shown here is derived from an EMBL/GenBank/DDBJ whole genome shotgun (WGS) entry which is preliminary data.</text>
</comment>
<dbReference type="SMART" id="SM00510">
    <property type="entry name" value="TFS2M"/>
    <property type="match status" value="1"/>
</dbReference>
<feature type="compositionally biased region" description="Polar residues" evidence="7">
    <location>
        <begin position="208"/>
        <end position="227"/>
    </location>
</feature>
<dbReference type="InterPro" id="IPR055499">
    <property type="entry name" value="DUF7071"/>
</dbReference>
<feature type="compositionally biased region" description="Polar residues" evidence="7">
    <location>
        <begin position="461"/>
        <end position="478"/>
    </location>
</feature>
<dbReference type="Pfam" id="PF00628">
    <property type="entry name" value="PHD"/>
    <property type="match status" value="1"/>
</dbReference>
<feature type="compositionally biased region" description="Pro residues" evidence="7">
    <location>
        <begin position="728"/>
        <end position="738"/>
    </location>
</feature>
<dbReference type="InterPro" id="IPR013083">
    <property type="entry name" value="Znf_RING/FYVE/PHD"/>
</dbReference>
<dbReference type="InterPro" id="IPR019786">
    <property type="entry name" value="Zinc_finger_PHD-type_CS"/>
</dbReference>
<dbReference type="InterPro" id="IPR012921">
    <property type="entry name" value="SPOC_C"/>
</dbReference>
<dbReference type="GO" id="GO:0031564">
    <property type="term" value="P:transcription antitermination"/>
    <property type="evidence" value="ECO:0007669"/>
    <property type="project" value="TreeGrafter"/>
</dbReference>
<evidence type="ECO:0000256" key="6">
    <source>
        <dbReference type="ARBA" id="ARBA00022833"/>
    </source>
</evidence>
<dbReference type="GO" id="GO:0006368">
    <property type="term" value="P:transcription elongation by RNA polymerase II"/>
    <property type="evidence" value="ECO:0007669"/>
    <property type="project" value="TreeGrafter"/>
</dbReference>
<comment type="function">
    <text evidence="1">Negative regulator of transcription elongation.</text>
</comment>
<feature type="region of interest" description="Disordered" evidence="7">
    <location>
        <begin position="143"/>
        <end position="267"/>
    </location>
</feature>
<gene>
    <name evidence="9" type="ORF">K460DRAFT_300823</name>
</gene>
<feature type="compositionally biased region" description="Polar residues" evidence="7">
    <location>
        <begin position="762"/>
        <end position="772"/>
    </location>
</feature>
<dbReference type="GO" id="GO:0001139">
    <property type="term" value="F:RNA polymerase II complex recruiting activity"/>
    <property type="evidence" value="ECO:0007669"/>
    <property type="project" value="TreeGrafter"/>
</dbReference>
<organism evidence="9 10">
    <name type="scientific">Cucurbitaria berberidis CBS 394.84</name>
    <dbReference type="NCBI Taxonomy" id="1168544"/>
    <lineage>
        <taxon>Eukaryota</taxon>
        <taxon>Fungi</taxon>
        <taxon>Dikarya</taxon>
        <taxon>Ascomycota</taxon>
        <taxon>Pezizomycotina</taxon>
        <taxon>Dothideomycetes</taxon>
        <taxon>Pleosporomycetidae</taxon>
        <taxon>Pleosporales</taxon>
        <taxon>Pleosporineae</taxon>
        <taxon>Cucurbitariaceae</taxon>
        <taxon>Cucurbitaria</taxon>
    </lineage>
</organism>
<protein>
    <recommendedName>
        <fullName evidence="3">Transcription factor BYE1</fullName>
    </recommendedName>
</protein>
<dbReference type="Pfam" id="PF07744">
    <property type="entry name" value="SPOC"/>
    <property type="match status" value="1"/>
</dbReference>
<dbReference type="InterPro" id="IPR003618">
    <property type="entry name" value="TFIIS_cen_dom"/>
</dbReference>
<dbReference type="Pfam" id="PF23257">
    <property type="entry name" value="DUF7071"/>
    <property type="match status" value="1"/>
</dbReference>
<keyword evidence="6" id="KW-0862">Zinc</keyword>
<dbReference type="PROSITE" id="PS51321">
    <property type="entry name" value="TFIIS_CENTRAL"/>
    <property type="match status" value="1"/>
</dbReference>
<feature type="region of interest" description="Disordered" evidence="7">
    <location>
        <begin position="711"/>
        <end position="783"/>
    </location>
</feature>
<dbReference type="InterPro" id="IPR001965">
    <property type="entry name" value="Znf_PHD"/>
</dbReference>
<comment type="similarity">
    <text evidence="2">Belongs to the BYE1 family.</text>
</comment>
<feature type="compositionally biased region" description="Acidic residues" evidence="7">
    <location>
        <begin position="65"/>
        <end position="81"/>
    </location>
</feature>
<evidence type="ECO:0000313" key="9">
    <source>
        <dbReference type="EMBL" id="KAF1850111.1"/>
    </source>
</evidence>
<feature type="region of interest" description="Disordered" evidence="7">
    <location>
        <begin position="403"/>
        <end position="478"/>
    </location>
</feature>
<dbReference type="InterPro" id="IPR036575">
    <property type="entry name" value="TFIIS_cen_dom_sf"/>
</dbReference>
<dbReference type="GO" id="GO:0006362">
    <property type="term" value="P:transcription elongation by RNA polymerase I"/>
    <property type="evidence" value="ECO:0007669"/>
    <property type="project" value="TreeGrafter"/>
</dbReference>
<dbReference type="GO" id="GO:0031440">
    <property type="term" value="P:regulation of mRNA 3'-end processing"/>
    <property type="evidence" value="ECO:0007669"/>
    <property type="project" value="TreeGrafter"/>
</dbReference>
<dbReference type="Proteomes" id="UP000800039">
    <property type="component" value="Unassembled WGS sequence"/>
</dbReference>
<dbReference type="PROSITE" id="PS01359">
    <property type="entry name" value="ZF_PHD_1"/>
    <property type="match status" value="1"/>
</dbReference>
<dbReference type="EMBL" id="ML976614">
    <property type="protein sequence ID" value="KAF1850111.1"/>
    <property type="molecule type" value="Genomic_DNA"/>
</dbReference>
<accession>A0A9P4GRL5</accession>
<evidence type="ECO:0000256" key="4">
    <source>
        <dbReference type="ARBA" id="ARBA00022723"/>
    </source>
</evidence>
<dbReference type="Gene3D" id="3.30.40.10">
    <property type="entry name" value="Zinc/RING finger domain, C3HC4 (zinc finger)"/>
    <property type="match status" value="1"/>
</dbReference>
<sequence>MSEEIRRSGRANKGHHTKNQDTLEEPSPAPKPKTQPKPEKKAQGSTKGQPKGQAARAQSTQSVEQEVEQEEEEEEQEEEEDAIIRCVCGDQRDIRGRQMICCDSCTAWQHNKCLGLPEGDFWEGKDYYCEKCKPEQHQELLAAMARGEKPWARKKGSKPKARPSDIKQEGTSEKATTPQQSATPSQADPAPVQASTPTPAPASVPTQDTSNGHTDTKGNKSQPQSPSGEKRRHEPTTEKANASKKRRKSSHQEPKATSQSAPGEDIDALPQNQKALAEKLRETLTPLIKTASDARGYRIPDGETAKSLATRMTLQISHAAFRQYGEPTGADSPYFAKLRTIMFNVKKNTVLIDQLLSGSLKAQEFVGMEAEEMASEDKQREYAVMREAAEKQMILTEEAGPRMRKTHKGEELVGDDTADNHEFKQPNLRERESVDETAMQSPIGTRPSETPADAARGPLSLDTSEVQTDSTRRPSTNFDINSVFDKVRSPQHDQQAFIQRRQSSMHMHDKPQAPVDDADVDRLLKDEDNDVEMSGYSSDPTVCWQGSISMQSMESFDAVARFVAGGDFSQVVPWEKLLTNALSVQGRIESAKGDDYIRGIGHTESHEVAILAVSPVTSNGRAIMDHLYNYFHSRGRWGVVPIDNLGNDIMRDLYVIPIEAGGSNLPPFIDMLEYCTIETPRKEHMLLLALIAKLPEVKPATQHFERYPAQETTAGQAAQTGSTVPTNGPSPSPVPNPHGPQFSPVGATFSPGQYGNPFAQAPANNGHQQPQLPANAPPHHQTPKALEIFGPYIDAPVIVQILGSNLSQNQAVSELQMINLRHIVEHIPEARTNLSVLTDHLRQKTGANNRE</sequence>
<evidence type="ECO:0000256" key="3">
    <source>
        <dbReference type="ARBA" id="ARBA00021616"/>
    </source>
</evidence>
<dbReference type="RefSeq" id="XP_040792674.1">
    <property type="nucleotide sequence ID" value="XM_040929846.1"/>
</dbReference>
<feature type="compositionally biased region" description="Basic and acidic residues" evidence="7">
    <location>
        <begin position="228"/>
        <end position="237"/>
    </location>
</feature>
<dbReference type="GO" id="GO:0008270">
    <property type="term" value="F:zinc ion binding"/>
    <property type="evidence" value="ECO:0007669"/>
    <property type="project" value="UniProtKB-KW"/>
</dbReference>
<dbReference type="SUPFAM" id="SSF57903">
    <property type="entry name" value="FYVE/PHD zinc finger"/>
    <property type="match status" value="1"/>
</dbReference>
<feature type="compositionally biased region" description="Basic residues" evidence="7">
    <location>
        <begin position="8"/>
        <end position="17"/>
    </location>
</feature>
<feature type="compositionally biased region" description="Low complexity" evidence="7">
    <location>
        <begin position="189"/>
        <end position="207"/>
    </location>
</feature>
<reference evidence="9" key="1">
    <citation type="submission" date="2020-01" db="EMBL/GenBank/DDBJ databases">
        <authorList>
            <consortium name="DOE Joint Genome Institute"/>
            <person name="Haridas S."/>
            <person name="Albert R."/>
            <person name="Binder M."/>
            <person name="Bloem J."/>
            <person name="Labutti K."/>
            <person name="Salamov A."/>
            <person name="Andreopoulos B."/>
            <person name="Baker S.E."/>
            <person name="Barry K."/>
            <person name="Bills G."/>
            <person name="Bluhm B.H."/>
            <person name="Cannon C."/>
            <person name="Castanera R."/>
            <person name="Culley D.E."/>
            <person name="Daum C."/>
            <person name="Ezra D."/>
            <person name="Gonzalez J.B."/>
            <person name="Henrissat B."/>
            <person name="Kuo A."/>
            <person name="Liang C."/>
            <person name="Lipzen A."/>
            <person name="Lutzoni F."/>
            <person name="Magnuson J."/>
            <person name="Mondo S."/>
            <person name="Nolan M."/>
            <person name="Ohm R."/>
            <person name="Pangilinan J."/>
            <person name="Park H.-J."/>
            <person name="Ramirez L."/>
            <person name="Alfaro M."/>
            <person name="Sun H."/>
            <person name="Tritt A."/>
            <person name="Yoshinaga Y."/>
            <person name="Zwiers L.-H."/>
            <person name="Turgeon B.G."/>
            <person name="Goodwin S.B."/>
            <person name="Spatafora J.W."/>
            <person name="Crous P.W."/>
            <person name="Grigoriev I.V."/>
        </authorList>
    </citation>
    <scope>NUCLEOTIDE SEQUENCE</scope>
    <source>
        <strain evidence="9">CBS 394.84</strain>
    </source>
</reference>
<dbReference type="Pfam" id="PF07500">
    <property type="entry name" value="TFIIS_M"/>
    <property type="match status" value="1"/>
</dbReference>
<evidence type="ECO:0000259" key="8">
    <source>
        <dbReference type="PROSITE" id="PS51321"/>
    </source>
</evidence>